<protein>
    <submittedName>
        <fullName evidence="2">Uncharacterized protein</fullName>
    </submittedName>
</protein>
<keyword evidence="3" id="KW-1185">Reference proteome</keyword>
<name>S0A010_9CAUD</name>
<dbReference type="GeneID" id="16797511"/>
<reference evidence="3" key="2">
    <citation type="submission" date="2013-03" db="EMBL/GenBank/DDBJ databases">
        <title>The Cellulophaga phages: a novel, diverse, and globally ubiquitous model system.</title>
        <authorList>
            <person name="Holmfeldt K."/>
            <person name="Solonenko N."/>
            <person name="Shah M."/>
            <person name="Corrier K."/>
            <person name="Riemann L."/>
            <person name="VerBerkmoes N.C."/>
            <person name="Sullivan M.B."/>
        </authorList>
    </citation>
    <scope>NUCLEOTIDE SEQUENCE [LARGE SCALE GENOMIC DNA]</scope>
</reference>
<dbReference type="EMBL" id="KC821624">
    <property type="protein sequence ID" value="AGO48919.1"/>
    <property type="molecule type" value="Genomic_DNA"/>
</dbReference>
<reference evidence="2 3" key="1">
    <citation type="journal article" date="2013" name="Proc. Natl. Acad. Sci. U.S.A.">
        <title>Twelve previously unknown phage genera are ubiquitous in global oceans.</title>
        <authorList>
            <person name="Holmfeldt K."/>
            <person name="Solonenko N."/>
            <person name="Shah M."/>
            <person name="Corrier K."/>
            <person name="Riemann L."/>
            <person name="Verberkmoes N.C."/>
            <person name="Sullivan M.B."/>
        </authorList>
    </citation>
    <scope>NUCLEOTIDE SEQUENCE [LARGE SCALE GENOMIC DNA]</scope>
    <source>
        <strain evidence="2">Phi14:2</strain>
    </source>
</reference>
<accession>S0A010</accession>
<dbReference type="KEGG" id="vg:16797511"/>
<evidence type="ECO:0000313" key="3">
    <source>
        <dbReference type="Proteomes" id="UP000014725"/>
    </source>
</evidence>
<keyword evidence="1" id="KW-0175">Coiled coil</keyword>
<organism evidence="2 3">
    <name type="scientific">Cellulophaga phage phi14:2</name>
    <dbReference type="NCBI Taxonomy" id="1327990"/>
    <lineage>
        <taxon>Viruses</taxon>
        <taxon>Duplodnaviria</taxon>
        <taxon>Heunggongvirae</taxon>
        <taxon>Uroviricota</taxon>
        <taxon>Caudoviricetes</taxon>
        <taxon>Crassvirales</taxon>
        <taxon>Steigviridae</taxon>
        <taxon>Asinivirinae</taxon>
        <taxon>Akihdevirus</taxon>
        <taxon>Akihdevirus balticus</taxon>
    </lineage>
</organism>
<evidence type="ECO:0000313" key="2">
    <source>
        <dbReference type="EMBL" id="AGO48919.1"/>
    </source>
</evidence>
<sequence length="207" mass="23427">MTGFVDYLNSNDYLLQFYANSSDSHGLIPDNSYKFTDVRNVMPGVRSSDIVSDGNRNTLLIPGQDPLNPGEAAISVNYFSKNRIRFAGNLTDVKSGDNHTELLYGNYILNHMCRVVVLSSDKIFHVRSLSDKLNECKSKKTELLNEIQKLDSKIESYSWVLDYMSQNKIIKESKSLVKAKMLLASIKEDEADDNKLTNITELFELSI</sequence>
<feature type="coiled-coil region" evidence="1">
    <location>
        <begin position="126"/>
        <end position="153"/>
    </location>
</feature>
<dbReference type="Proteomes" id="UP000014725">
    <property type="component" value="Segment"/>
</dbReference>
<proteinExistence type="predicted"/>
<gene>
    <name evidence="2" type="ORF">Phi14:2_gp041</name>
</gene>
<evidence type="ECO:0000256" key="1">
    <source>
        <dbReference type="SAM" id="Coils"/>
    </source>
</evidence>